<dbReference type="CDD" id="cd18551">
    <property type="entry name" value="ABC_6TM_LmrA_like"/>
    <property type="match status" value="1"/>
</dbReference>
<dbReference type="GO" id="GO:0016887">
    <property type="term" value="F:ATP hydrolysis activity"/>
    <property type="evidence" value="ECO:0007669"/>
    <property type="project" value="InterPro"/>
</dbReference>
<dbReference type="Pfam" id="PF00664">
    <property type="entry name" value="ABC_membrane"/>
    <property type="match status" value="1"/>
</dbReference>
<feature type="transmembrane region" description="Helical" evidence="10">
    <location>
        <begin position="61"/>
        <end position="82"/>
    </location>
</feature>
<evidence type="ECO:0000256" key="9">
    <source>
        <dbReference type="ARBA" id="ARBA00061644"/>
    </source>
</evidence>
<evidence type="ECO:0000259" key="11">
    <source>
        <dbReference type="PROSITE" id="PS50893"/>
    </source>
</evidence>
<dbReference type="Proteomes" id="UP000295124">
    <property type="component" value="Unassembled WGS sequence"/>
</dbReference>
<dbReference type="SMART" id="SM00382">
    <property type="entry name" value="AAA"/>
    <property type="match status" value="1"/>
</dbReference>
<dbReference type="SUPFAM" id="SSF90123">
    <property type="entry name" value="ABC transporter transmembrane region"/>
    <property type="match status" value="1"/>
</dbReference>
<keyword evidence="4 10" id="KW-0812">Transmembrane</keyword>
<dbReference type="PANTHER" id="PTHR43394:SF1">
    <property type="entry name" value="ATP-BINDING CASSETTE SUB-FAMILY B MEMBER 10, MITOCHONDRIAL"/>
    <property type="match status" value="1"/>
</dbReference>
<dbReference type="InterPro" id="IPR017871">
    <property type="entry name" value="ABC_transporter-like_CS"/>
</dbReference>
<feature type="domain" description="ABC transporter" evidence="11">
    <location>
        <begin position="339"/>
        <end position="572"/>
    </location>
</feature>
<dbReference type="GO" id="GO:0005886">
    <property type="term" value="C:plasma membrane"/>
    <property type="evidence" value="ECO:0007669"/>
    <property type="project" value="UniProtKB-SubCell"/>
</dbReference>
<evidence type="ECO:0000256" key="3">
    <source>
        <dbReference type="ARBA" id="ARBA00022475"/>
    </source>
</evidence>
<comment type="caution">
    <text evidence="13">The sequence shown here is derived from an EMBL/GenBank/DDBJ whole genome shotgun (WGS) entry which is preliminary data.</text>
</comment>
<dbReference type="SUPFAM" id="SSF52540">
    <property type="entry name" value="P-loop containing nucleoside triphosphate hydrolases"/>
    <property type="match status" value="1"/>
</dbReference>
<dbReference type="PROSITE" id="PS50893">
    <property type="entry name" value="ABC_TRANSPORTER_2"/>
    <property type="match status" value="1"/>
</dbReference>
<feature type="transmembrane region" description="Helical" evidence="10">
    <location>
        <begin position="136"/>
        <end position="155"/>
    </location>
</feature>
<keyword evidence="5" id="KW-0547">Nucleotide-binding</keyword>
<gene>
    <name evidence="13" type="ORF">E1263_22660</name>
</gene>
<keyword evidence="2" id="KW-0813">Transport</keyword>
<protein>
    <submittedName>
        <fullName evidence="13">ABC transporter ATP-binding protein</fullName>
    </submittedName>
</protein>
<organism evidence="13 14">
    <name type="scientific">Kribbella antibiotica</name>
    <dbReference type="NCBI Taxonomy" id="190195"/>
    <lineage>
        <taxon>Bacteria</taxon>
        <taxon>Bacillati</taxon>
        <taxon>Actinomycetota</taxon>
        <taxon>Actinomycetes</taxon>
        <taxon>Propionibacteriales</taxon>
        <taxon>Kribbellaceae</taxon>
        <taxon>Kribbella</taxon>
    </lineage>
</organism>
<evidence type="ECO:0000259" key="12">
    <source>
        <dbReference type="PROSITE" id="PS50929"/>
    </source>
</evidence>
<evidence type="ECO:0000256" key="8">
    <source>
        <dbReference type="ARBA" id="ARBA00023136"/>
    </source>
</evidence>
<evidence type="ECO:0000256" key="6">
    <source>
        <dbReference type="ARBA" id="ARBA00022840"/>
    </source>
</evidence>
<keyword evidence="8 10" id="KW-0472">Membrane</keyword>
<feature type="domain" description="ABC transmembrane type-1" evidence="12">
    <location>
        <begin position="24"/>
        <end position="303"/>
    </location>
</feature>
<evidence type="ECO:0000313" key="14">
    <source>
        <dbReference type="Proteomes" id="UP000295124"/>
    </source>
</evidence>
<comment type="similarity">
    <text evidence="9">Belongs to the ABC transporter superfamily. Lipid exporter (TC 3.A.1.106) family.</text>
</comment>
<dbReference type="FunFam" id="3.40.50.300:FF:000299">
    <property type="entry name" value="ABC transporter ATP-binding protein/permease"/>
    <property type="match status" value="1"/>
</dbReference>
<keyword evidence="6 13" id="KW-0067">ATP-binding</keyword>
<accession>A0A4V2YPC1</accession>
<comment type="subcellular location">
    <subcellularLocation>
        <location evidence="1">Cell membrane</location>
        <topology evidence="1">Multi-pass membrane protein</topology>
    </subcellularLocation>
</comment>
<evidence type="ECO:0000313" key="13">
    <source>
        <dbReference type="EMBL" id="TDD57697.1"/>
    </source>
</evidence>
<dbReference type="InterPro" id="IPR036640">
    <property type="entry name" value="ABC1_TM_sf"/>
</dbReference>
<evidence type="ECO:0000256" key="1">
    <source>
        <dbReference type="ARBA" id="ARBA00004651"/>
    </source>
</evidence>
<dbReference type="InterPro" id="IPR003439">
    <property type="entry name" value="ABC_transporter-like_ATP-bd"/>
</dbReference>
<evidence type="ECO:0000256" key="5">
    <source>
        <dbReference type="ARBA" id="ARBA00022741"/>
    </source>
</evidence>
<dbReference type="InterPro" id="IPR039421">
    <property type="entry name" value="Type_1_exporter"/>
</dbReference>
<dbReference type="PANTHER" id="PTHR43394">
    <property type="entry name" value="ATP-DEPENDENT PERMEASE MDL1, MITOCHONDRIAL"/>
    <property type="match status" value="1"/>
</dbReference>
<evidence type="ECO:0000256" key="10">
    <source>
        <dbReference type="SAM" id="Phobius"/>
    </source>
</evidence>
<dbReference type="Gene3D" id="1.20.1560.10">
    <property type="entry name" value="ABC transporter type 1, transmembrane domain"/>
    <property type="match status" value="1"/>
</dbReference>
<evidence type="ECO:0000256" key="4">
    <source>
        <dbReference type="ARBA" id="ARBA00022692"/>
    </source>
</evidence>
<sequence length="580" mass="61705">MRSERWQNLRMLWSFVRPHRQTLLIGLALGLGTTAAALATPMVSKSVLDGLAAANPIAPTVMLLVGLLIVSSGLGLVQWILLGRMGERVVLDARSSMVRRLLRVRVGELAARSPGELVTRVTSDTVLLREAAASSLVQLVNGVISLVGALILMALLDGVLLATTLGALVVVGVIVALLMPPMARAQEQAQGAVGRLGGALEGALRAIRTVKASRAETRESDRVITEAAESARQSVRAVRYQAVAMTVAGFGIGLATLLILGLGAWRVSSGLLAVSSLVAFLLYTFQLMEPVTSLTTTVSALQSGIAAATRIREIDALELEAEDAGGERRTSGDLARSALSFEGVTARYAPGSAPALSDVSLEIPRIGHTAIVGPSGAGKTTMFSLLLRFLNPDSGRLVLDGIPLDEWSLEDLRRRIVYVEQDTPLVPGTLRENLLYTHQDADEETLWEALRAVRLDERVRALPDGLDTSLSTAVISGGERQRIALSRALVSTPEILLLDEATAQLDGLTEAAVHEVIDRVAQTGAVLTIAHRLSTVIDADQIVVLESGTIRARGKHHELLATDDLYRDLIAALRIATQVA</sequence>
<name>A0A4V2YPC1_9ACTN</name>
<dbReference type="Gene3D" id="3.40.50.300">
    <property type="entry name" value="P-loop containing nucleotide triphosphate hydrolases"/>
    <property type="match status" value="1"/>
</dbReference>
<dbReference type="AlphaFoldDB" id="A0A4V2YPC1"/>
<dbReference type="InterPro" id="IPR027417">
    <property type="entry name" value="P-loop_NTPase"/>
</dbReference>
<reference evidence="13 14" key="1">
    <citation type="submission" date="2019-03" db="EMBL/GenBank/DDBJ databases">
        <title>Draft genome sequences of novel Actinobacteria.</title>
        <authorList>
            <person name="Sahin N."/>
            <person name="Ay H."/>
            <person name="Saygin H."/>
        </authorList>
    </citation>
    <scope>NUCLEOTIDE SEQUENCE [LARGE SCALE GENOMIC DNA]</scope>
    <source>
        <strain evidence="13 14">JCM 13523</strain>
    </source>
</reference>
<evidence type="ECO:0000256" key="2">
    <source>
        <dbReference type="ARBA" id="ARBA00022448"/>
    </source>
</evidence>
<dbReference type="GO" id="GO:0005524">
    <property type="term" value="F:ATP binding"/>
    <property type="evidence" value="ECO:0007669"/>
    <property type="project" value="UniProtKB-KW"/>
</dbReference>
<dbReference type="InterPro" id="IPR003593">
    <property type="entry name" value="AAA+_ATPase"/>
</dbReference>
<evidence type="ECO:0000256" key="7">
    <source>
        <dbReference type="ARBA" id="ARBA00022989"/>
    </source>
</evidence>
<proteinExistence type="inferred from homology"/>
<dbReference type="EMBL" id="SMKX01000068">
    <property type="protein sequence ID" value="TDD57697.1"/>
    <property type="molecule type" value="Genomic_DNA"/>
</dbReference>
<keyword evidence="7 10" id="KW-1133">Transmembrane helix</keyword>
<feature type="transmembrane region" description="Helical" evidence="10">
    <location>
        <begin position="161"/>
        <end position="179"/>
    </location>
</feature>
<feature type="transmembrane region" description="Helical" evidence="10">
    <location>
        <begin position="242"/>
        <end position="261"/>
    </location>
</feature>
<keyword evidence="14" id="KW-1185">Reference proteome</keyword>
<dbReference type="OrthoDB" id="5166472at2"/>
<dbReference type="GO" id="GO:0015421">
    <property type="term" value="F:ABC-type oligopeptide transporter activity"/>
    <property type="evidence" value="ECO:0007669"/>
    <property type="project" value="TreeGrafter"/>
</dbReference>
<keyword evidence="3" id="KW-1003">Cell membrane</keyword>
<dbReference type="RefSeq" id="WP_132170567.1">
    <property type="nucleotide sequence ID" value="NZ_SMKX01000068.1"/>
</dbReference>
<dbReference type="InterPro" id="IPR011527">
    <property type="entry name" value="ABC1_TM_dom"/>
</dbReference>
<dbReference type="PROSITE" id="PS00211">
    <property type="entry name" value="ABC_TRANSPORTER_1"/>
    <property type="match status" value="1"/>
</dbReference>
<dbReference type="PROSITE" id="PS50929">
    <property type="entry name" value="ABC_TM1F"/>
    <property type="match status" value="1"/>
</dbReference>
<dbReference type="Pfam" id="PF00005">
    <property type="entry name" value="ABC_tran"/>
    <property type="match status" value="1"/>
</dbReference>